<protein>
    <submittedName>
        <fullName evidence="7">39S ribosomal protein L2, mitochondrial</fullName>
    </submittedName>
</protein>
<dbReference type="Pfam" id="PF00181">
    <property type="entry name" value="Ribosomal_L2_N"/>
    <property type="match status" value="1"/>
</dbReference>
<dbReference type="GO" id="GO:0003735">
    <property type="term" value="F:structural constituent of ribosome"/>
    <property type="evidence" value="ECO:0007669"/>
    <property type="project" value="InterPro"/>
</dbReference>
<evidence type="ECO:0000259" key="5">
    <source>
        <dbReference type="SMART" id="SM01382"/>
    </source>
</evidence>
<evidence type="ECO:0000259" key="6">
    <source>
        <dbReference type="SMART" id="SM01383"/>
    </source>
</evidence>
<keyword evidence="8" id="KW-1185">Reference proteome</keyword>
<dbReference type="SMART" id="SM01383">
    <property type="entry name" value="Ribosomal_L2"/>
    <property type="match status" value="1"/>
</dbReference>
<dbReference type="SMART" id="SM01382">
    <property type="entry name" value="Ribosomal_L2_C"/>
    <property type="match status" value="1"/>
</dbReference>
<dbReference type="InterPro" id="IPR002171">
    <property type="entry name" value="Ribosomal_uL2"/>
</dbReference>
<feature type="compositionally biased region" description="Basic residues" evidence="4">
    <location>
        <begin position="279"/>
        <end position="288"/>
    </location>
</feature>
<feature type="region of interest" description="Disordered" evidence="4">
    <location>
        <begin position="270"/>
        <end position="314"/>
    </location>
</feature>
<dbReference type="AlphaFoldDB" id="A0A067R0Y7"/>
<dbReference type="FunFam" id="2.30.30.30:FF:000048">
    <property type="entry name" value="Mitochondrial ribosomal protein L2"/>
    <property type="match status" value="1"/>
</dbReference>
<dbReference type="eggNOG" id="KOG0438">
    <property type="taxonomic scope" value="Eukaryota"/>
</dbReference>
<dbReference type="Proteomes" id="UP000027135">
    <property type="component" value="Unassembled WGS sequence"/>
</dbReference>
<dbReference type="GO" id="GO:0003723">
    <property type="term" value="F:RNA binding"/>
    <property type="evidence" value="ECO:0007669"/>
    <property type="project" value="TreeGrafter"/>
</dbReference>
<dbReference type="GO" id="GO:0032543">
    <property type="term" value="P:mitochondrial translation"/>
    <property type="evidence" value="ECO:0007669"/>
    <property type="project" value="TreeGrafter"/>
</dbReference>
<dbReference type="InterPro" id="IPR014722">
    <property type="entry name" value="Rib_uL2_dom2"/>
</dbReference>
<dbReference type="InterPro" id="IPR008991">
    <property type="entry name" value="Translation_prot_SH3-like_sf"/>
</dbReference>
<feature type="domain" description="Large ribosomal subunit protein uL2 C-terminal" evidence="5">
    <location>
        <begin position="177"/>
        <end position="291"/>
    </location>
</feature>
<feature type="compositionally biased region" description="Basic and acidic residues" evidence="4">
    <location>
        <begin position="295"/>
        <end position="305"/>
    </location>
</feature>
<proteinExistence type="inferred from homology"/>
<dbReference type="InterPro" id="IPR022669">
    <property type="entry name" value="Ribosomal_uL2_C"/>
</dbReference>
<evidence type="ECO:0000256" key="1">
    <source>
        <dbReference type="ARBA" id="ARBA00005636"/>
    </source>
</evidence>
<dbReference type="SUPFAM" id="SSF50104">
    <property type="entry name" value="Translation proteins SH3-like domain"/>
    <property type="match status" value="1"/>
</dbReference>
<dbReference type="InParanoid" id="A0A067R0Y7"/>
<dbReference type="PANTHER" id="PTHR13691:SF73">
    <property type="entry name" value="LARGE RIBOSOMAL SUBUNIT PROTEIN UL2M"/>
    <property type="match status" value="1"/>
</dbReference>
<dbReference type="Pfam" id="PF03947">
    <property type="entry name" value="Ribosomal_L2_C"/>
    <property type="match status" value="1"/>
</dbReference>
<evidence type="ECO:0000313" key="7">
    <source>
        <dbReference type="EMBL" id="KDR16451.1"/>
    </source>
</evidence>
<dbReference type="FunFam" id="2.40.50.140:FF:000157">
    <property type="entry name" value="39S ribosomal protein L2, mitochondrial"/>
    <property type="match status" value="1"/>
</dbReference>
<dbReference type="EMBL" id="KK852793">
    <property type="protein sequence ID" value="KDR16451.1"/>
    <property type="molecule type" value="Genomic_DNA"/>
</dbReference>
<keyword evidence="2 7" id="KW-0689">Ribosomal protein</keyword>
<organism evidence="7 8">
    <name type="scientific">Zootermopsis nevadensis</name>
    <name type="common">Dampwood termite</name>
    <dbReference type="NCBI Taxonomy" id="136037"/>
    <lineage>
        <taxon>Eukaryota</taxon>
        <taxon>Metazoa</taxon>
        <taxon>Ecdysozoa</taxon>
        <taxon>Arthropoda</taxon>
        <taxon>Hexapoda</taxon>
        <taxon>Insecta</taxon>
        <taxon>Pterygota</taxon>
        <taxon>Neoptera</taxon>
        <taxon>Polyneoptera</taxon>
        <taxon>Dictyoptera</taxon>
        <taxon>Blattodea</taxon>
        <taxon>Blattoidea</taxon>
        <taxon>Termitoidae</taxon>
        <taxon>Termopsidae</taxon>
        <taxon>Zootermopsis</taxon>
    </lineage>
</organism>
<comment type="similarity">
    <text evidence="1">Belongs to the universal ribosomal protein uL2 family.</text>
</comment>
<evidence type="ECO:0000313" key="8">
    <source>
        <dbReference type="Proteomes" id="UP000027135"/>
    </source>
</evidence>
<evidence type="ECO:0000256" key="2">
    <source>
        <dbReference type="ARBA" id="ARBA00022980"/>
    </source>
</evidence>
<accession>A0A067R0Y7</accession>
<dbReference type="Gene3D" id="2.30.30.30">
    <property type="match status" value="1"/>
</dbReference>
<dbReference type="Gene3D" id="2.40.50.140">
    <property type="entry name" value="Nucleic acid-binding proteins"/>
    <property type="match status" value="1"/>
</dbReference>
<evidence type="ECO:0000256" key="4">
    <source>
        <dbReference type="SAM" id="MobiDB-lite"/>
    </source>
</evidence>
<sequence length="314" mass="34994">MACALIVRTVFRSSCVGEVMRAKSSSNLGKACNRMIWNDCPKFAKREGRIWKEDVPKPGNGRSFRRIVHYPEEYTVQPLNVTNLAGRDPVTGRVVAKGIGGGIKHKYHWIAWIREGPKEGEPLEERVIQIMDDGCRTAKIALVAGGDELKYILATENMKAGDIIKTSAHIPRIPVRGNEGDAYPLGALPMGTRVNCIERFPGQGGRYVHAAGTFATVIRHVGDRVIVQMPTKHELSFSQECMAVIGRLSNVMHNKTPIGSPQRLRELGYRPRSGLWQRKSGRHGRKIRPLPPVRVLDKPPPERPEPIVLSLPEQ</sequence>
<dbReference type="SUPFAM" id="SSF50249">
    <property type="entry name" value="Nucleic acid-binding proteins"/>
    <property type="match status" value="1"/>
</dbReference>
<evidence type="ECO:0000256" key="3">
    <source>
        <dbReference type="ARBA" id="ARBA00023274"/>
    </source>
</evidence>
<dbReference type="InterPro" id="IPR012340">
    <property type="entry name" value="NA-bd_OB-fold"/>
</dbReference>
<dbReference type="InterPro" id="IPR022666">
    <property type="entry name" value="Ribosomal_uL2_RNA-bd_dom"/>
</dbReference>
<dbReference type="OrthoDB" id="268576at2759"/>
<dbReference type="GO" id="GO:0005762">
    <property type="term" value="C:mitochondrial large ribosomal subunit"/>
    <property type="evidence" value="ECO:0007669"/>
    <property type="project" value="TreeGrafter"/>
</dbReference>
<reference evidence="7 8" key="1">
    <citation type="journal article" date="2014" name="Nat. Commun.">
        <title>Molecular traces of alternative social organization in a termite genome.</title>
        <authorList>
            <person name="Terrapon N."/>
            <person name="Li C."/>
            <person name="Robertson H.M."/>
            <person name="Ji L."/>
            <person name="Meng X."/>
            <person name="Booth W."/>
            <person name="Chen Z."/>
            <person name="Childers C.P."/>
            <person name="Glastad K.M."/>
            <person name="Gokhale K."/>
            <person name="Gowin J."/>
            <person name="Gronenberg W."/>
            <person name="Hermansen R.A."/>
            <person name="Hu H."/>
            <person name="Hunt B.G."/>
            <person name="Huylmans A.K."/>
            <person name="Khalil S.M."/>
            <person name="Mitchell R.D."/>
            <person name="Munoz-Torres M.C."/>
            <person name="Mustard J.A."/>
            <person name="Pan H."/>
            <person name="Reese J.T."/>
            <person name="Scharf M.E."/>
            <person name="Sun F."/>
            <person name="Vogel H."/>
            <person name="Xiao J."/>
            <person name="Yang W."/>
            <person name="Yang Z."/>
            <person name="Yang Z."/>
            <person name="Zhou J."/>
            <person name="Zhu J."/>
            <person name="Brent C.S."/>
            <person name="Elsik C.G."/>
            <person name="Goodisman M.A."/>
            <person name="Liberles D.A."/>
            <person name="Roe R.M."/>
            <person name="Vargo E.L."/>
            <person name="Vilcinskas A."/>
            <person name="Wang J."/>
            <person name="Bornberg-Bauer E."/>
            <person name="Korb J."/>
            <person name="Zhang G."/>
            <person name="Liebig J."/>
        </authorList>
    </citation>
    <scope>NUCLEOTIDE SEQUENCE [LARGE SCALE GENOMIC DNA]</scope>
    <source>
        <tissue evidence="7">Whole organism</tissue>
    </source>
</reference>
<dbReference type="OMA" id="EHNKEHV"/>
<dbReference type="PANTHER" id="PTHR13691">
    <property type="entry name" value="RIBOSOMAL PROTEIN L2"/>
    <property type="match status" value="1"/>
</dbReference>
<dbReference type="FunCoup" id="A0A067R0Y7">
    <property type="interactions" value="567"/>
</dbReference>
<gene>
    <name evidence="7" type="ORF">L798_09713</name>
</gene>
<name>A0A067R0Y7_ZOONE</name>
<dbReference type="STRING" id="136037.A0A067R0Y7"/>
<feature type="domain" description="Large ribosomal subunit protein uL2 RNA-binding" evidence="6">
    <location>
        <begin position="86"/>
        <end position="166"/>
    </location>
</feature>
<keyword evidence="3" id="KW-0687">Ribonucleoprotein</keyword>